<organism evidence="1">
    <name type="scientific">marine metagenome</name>
    <dbReference type="NCBI Taxonomy" id="408172"/>
    <lineage>
        <taxon>unclassified sequences</taxon>
        <taxon>metagenomes</taxon>
        <taxon>ecological metagenomes</taxon>
    </lineage>
</organism>
<protein>
    <submittedName>
        <fullName evidence="1">Uncharacterized protein</fullName>
    </submittedName>
</protein>
<name>A0A382M0G6_9ZZZZ</name>
<reference evidence="1" key="1">
    <citation type="submission" date="2018-05" db="EMBL/GenBank/DDBJ databases">
        <authorList>
            <person name="Lanie J.A."/>
            <person name="Ng W.-L."/>
            <person name="Kazmierczak K.M."/>
            <person name="Andrzejewski T.M."/>
            <person name="Davidsen T.M."/>
            <person name="Wayne K.J."/>
            <person name="Tettelin H."/>
            <person name="Glass J.I."/>
            <person name="Rusch D."/>
            <person name="Podicherti R."/>
            <person name="Tsui H.-C.T."/>
            <person name="Winkler M.E."/>
        </authorList>
    </citation>
    <scope>NUCLEOTIDE SEQUENCE</scope>
</reference>
<evidence type="ECO:0000313" key="1">
    <source>
        <dbReference type="EMBL" id="SVC42474.1"/>
    </source>
</evidence>
<dbReference type="AlphaFoldDB" id="A0A382M0G6"/>
<feature type="non-terminal residue" evidence="1">
    <location>
        <position position="210"/>
    </location>
</feature>
<accession>A0A382M0G6</accession>
<gene>
    <name evidence="1" type="ORF">METZ01_LOCUS295328</name>
</gene>
<proteinExistence type="predicted"/>
<dbReference type="EMBL" id="UINC01090487">
    <property type="protein sequence ID" value="SVC42474.1"/>
    <property type="molecule type" value="Genomic_DNA"/>
</dbReference>
<sequence length="210" mass="25477">MENTYKMGWVRSLVDFSIFNPNKKLVHFNELSRFIFGYYWNQTIFFNLEQSPNPLRRPVIHQIVIDKVKQYQSDYGYQPIFFTRVENKVNIDFTQISKVLKQDVCWRFPTVGKEKFHFYDLDKNNLKLSIHKPDLLKEYSEVLYELINYRWTQKLEEVNSSPRISLKVRGTDREKIRRKSLKHFQKYLDQINPNRISFITKKPINKNELS</sequence>